<evidence type="ECO:0000313" key="3">
    <source>
        <dbReference type="Proteomes" id="UP000613193"/>
    </source>
</evidence>
<name>A0A934PV07_9SPHI</name>
<sequence length="279" mass="31008">MKLKLITFLLLFFSICSYAQTVDKTIYDNRYSFLTSQSLLQCSGSGVDKAGTLTDIPAHVDFKVTKILEDGNFVIQFLVWEPNNDSDADITAKAQLNKKFVSTTTDLKTGKPGARDLFFKLPLKEFVNGSEKRLTHHSFTLGALVLPIKLRFGGDSQTPNHKRDFTFTSDVSIGLSIGYKYSPSKKYSHNFLTGISLTSVGVTPDNTNNTVTAETNLAAITWHAGYLFQIDNFQIGAFTGIDYLAGNVGRNWDYRNKPWFGIGLGYSIFKSKSTSDTQL</sequence>
<proteinExistence type="predicted"/>
<organism evidence="2 3">
    <name type="scientific">Mucilaginibacter segetis</name>
    <dbReference type="NCBI Taxonomy" id="2793071"/>
    <lineage>
        <taxon>Bacteria</taxon>
        <taxon>Pseudomonadati</taxon>
        <taxon>Bacteroidota</taxon>
        <taxon>Sphingobacteriia</taxon>
        <taxon>Sphingobacteriales</taxon>
        <taxon>Sphingobacteriaceae</taxon>
        <taxon>Mucilaginibacter</taxon>
    </lineage>
</organism>
<feature type="signal peptide" evidence="1">
    <location>
        <begin position="1"/>
        <end position="19"/>
    </location>
</feature>
<comment type="caution">
    <text evidence="2">The sequence shown here is derived from an EMBL/GenBank/DDBJ whole genome shotgun (WGS) entry which is preliminary data.</text>
</comment>
<evidence type="ECO:0000313" key="2">
    <source>
        <dbReference type="EMBL" id="MBK0380564.1"/>
    </source>
</evidence>
<accession>A0A934PV07</accession>
<dbReference type="Proteomes" id="UP000613193">
    <property type="component" value="Unassembled WGS sequence"/>
</dbReference>
<dbReference type="EMBL" id="JAEHFW010000003">
    <property type="protein sequence ID" value="MBK0380564.1"/>
    <property type="molecule type" value="Genomic_DNA"/>
</dbReference>
<keyword evidence="1" id="KW-0732">Signal</keyword>
<keyword evidence="3" id="KW-1185">Reference proteome</keyword>
<gene>
    <name evidence="2" type="ORF">I5M19_14660</name>
</gene>
<reference evidence="2" key="1">
    <citation type="submission" date="2020-12" db="EMBL/GenBank/DDBJ databases">
        <title>Bacterial novel species Mucilaginibacter sp. SD-g isolated from soil.</title>
        <authorList>
            <person name="Jung H.-Y."/>
        </authorList>
    </citation>
    <scope>NUCLEOTIDE SEQUENCE</scope>
    <source>
        <strain evidence="2">SD-g</strain>
    </source>
</reference>
<evidence type="ECO:0000256" key="1">
    <source>
        <dbReference type="SAM" id="SignalP"/>
    </source>
</evidence>
<protein>
    <recommendedName>
        <fullName evidence="4">Transporter</fullName>
    </recommendedName>
</protein>
<dbReference type="RefSeq" id="WP_200067111.1">
    <property type="nucleotide sequence ID" value="NZ_JAEHFW010000003.1"/>
</dbReference>
<evidence type="ECO:0008006" key="4">
    <source>
        <dbReference type="Google" id="ProtNLM"/>
    </source>
</evidence>
<feature type="chain" id="PRO_5036882857" description="Transporter" evidence="1">
    <location>
        <begin position="20"/>
        <end position="279"/>
    </location>
</feature>
<dbReference type="AlphaFoldDB" id="A0A934PV07"/>